<dbReference type="EMBL" id="JBJDOT010000041">
    <property type="protein sequence ID" value="MFK3866266.1"/>
    <property type="molecule type" value="Genomic_DNA"/>
</dbReference>
<protein>
    <submittedName>
        <fullName evidence="3">KTSC domain-containing protein</fullName>
    </submittedName>
</protein>
<accession>A0ABW8L2K2</accession>
<dbReference type="Proteomes" id="UP001620262">
    <property type="component" value="Unassembled WGS sequence"/>
</dbReference>
<evidence type="ECO:0000256" key="1">
    <source>
        <dbReference type="SAM" id="SignalP"/>
    </source>
</evidence>
<proteinExistence type="predicted"/>
<keyword evidence="4" id="KW-1185">Reference proteome</keyword>
<name>A0ABW8L2K2_9GAMM</name>
<dbReference type="InterPro" id="IPR025309">
    <property type="entry name" value="KTSC_dom"/>
</dbReference>
<sequence length="381" mass="43986">MKIYILIMALIFSYSAFANLQTLDRHCSKQVDYIRFFHVNGMLTSYDEFESNLAWIDNFHAVWLGKYYRGAKADGNYNNNEVIYEQIYEVAQQKYSDLSIFSPKYRIITAILNGTVSVLNKKDLMILQEVILESVIDANYSIINETDYNNAYQKLNFHMNSCNRIILLGHSQGNFYTNVLFEEIIDNYIYSDGYSTADYPMISLSAIAPPTSSLPKDEYKALVSYLTLDDDSVIDIVRILFGSLPPNFSAKSYFDDSHHGLIDSYLRSNPVASKISEKIEFSIQNQTPFPLFEQHPVKSDAFSHIGYSKISKILDLKFESGGVYRYYNIPILLWDELYYSTSMGKVFNDNIRGQYPFDKLDIESMTYLKMTTIEPFAKVEK</sequence>
<evidence type="ECO:0000313" key="3">
    <source>
        <dbReference type="EMBL" id="MFK3866266.1"/>
    </source>
</evidence>
<dbReference type="RefSeq" id="WP_182785438.1">
    <property type="nucleotide sequence ID" value="NZ_JBJDOT010000041.1"/>
</dbReference>
<comment type="caution">
    <text evidence="3">The sequence shown here is derived from an EMBL/GenBank/DDBJ whole genome shotgun (WGS) entry which is preliminary data.</text>
</comment>
<reference evidence="3 4" key="1">
    <citation type="submission" date="2024-11" db="EMBL/GenBank/DDBJ databases">
        <title>The Natural Products Discovery Center: Release of the First 8490 Sequenced Strains for Exploring Actinobacteria Biosynthetic Diversity.</title>
        <authorList>
            <person name="Kalkreuter E."/>
            <person name="Kautsar S.A."/>
            <person name="Yang D."/>
            <person name="Bader C.D."/>
            <person name="Teijaro C.N."/>
            <person name="Fluegel L."/>
            <person name="Davis C.M."/>
            <person name="Simpson J.R."/>
            <person name="Lauterbach L."/>
            <person name="Steele A.D."/>
            <person name="Gui C."/>
            <person name="Meng S."/>
            <person name="Li G."/>
            <person name="Viehrig K."/>
            <person name="Ye F."/>
            <person name="Su P."/>
            <person name="Kiefer A.F."/>
            <person name="Nichols A."/>
            <person name="Cepeda A.J."/>
            <person name="Yan W."/>
            <person name="Fan B."/>
            <person name="Jiang Y."/>
            <person name="Adhikari A."/>
            <person name="Zheng C.-J."/>
            <person name="Schuster L."/>
            <person name="Cowan T.M."/>
            <person name="Smanski M.J."/>
            <person name="Chevrette M.G."/>
            <person name="De Carvalho L.P.S."/>
            <person name="Shen B."/>
        </authorList>
    </citation>
    <scope>NUCLEOTIDE SEQUENCE [LARGE SCALE GENOMIC DNA]</scope>
    <source>
        <strain evidence="3 4">NPDC078403</strain>
    </source>
</reference>
<organism evidence="3 4">
    <name type="scientific">Pseudoalteromonas rhizosphaerae</name>
    <dbReference type="NCBI Taxonomy" id="2518973"/>
    <lineage>
        <taxon>Bacteria</taxon>
        <taxon>Pseudomonadati</taxon>
        <taxon>Pseudomonadota</taxon>
        <taxon>Gammaproteobacteria</taxon>
        <taxon>Alteromonadales</taxon>
        <taxon>Pseudoalteromonadaceae</taxon>
        <taxon>Pseudoalteromonas</taxon>
    </lineage>
</organism>
<feature type="chain" id="PRO_5047424708" evidence="1">
    <location>
        <begin position="19"/>
        <end position="381"/>
    </location>
</feature>
<keyword evidence="1" id="KW-0732">Signal</keyword>
<dbReference type="Pfam" id="PF13619">
    <property type="entry name" value="KTSC"/>
    <property type="match status" value="1"/>
</dbReference>
<feature type="signal peptide" evidence="1">
    <location>
        <begin position="1"/>
        <end position="18"/>
    </location>
</feature>
<feature type="domain" description="KTSC" evidence="2">
    <location>
        <begin position="299"/>
        <end position="355"/>
    </location>
</feature>
<gene>
    <name evidence="3" type="ORF">ACI2JU_20655</name>
</gene>
<evidence type="ECO:0000313" key="4">
    <source>
        <dbReference type="Proteomes" id="UP001620262"/>
    </source>
</evidence>
<evidence type="ECO:0000259" key="2">
    <source>
        <dbReference type="Pfam" id="PF13619"/>
    </source>
</evidence>